<dbReference type="GO" id="GO:0003682">
    <property type="term" value="F:chromatin binding"/>
    <property type="evidence" value="ECO:0007669"/>
    <property type="project" value="TreeGrafter"/>
</dbReference>
<keyword evidence="3" id="KW-0539">Nucleus</keyword>
<feature type="repeat" description="MBT" evidence="4">
    <location>
        <begin position="396"/>
        <end position="492"/>
    </location>
</feature>
<evidence type="ECO:0000256" key="4">
    <source>
        <dbReference type="PROSITE-ProRule" id="PRU00459"/>
    </source>
</evidence>
<dbReference type="CDD" id="cd20122">
    <property type="entry name" value="MBT_dSfmbt_rpt2"/>
    <property type="match status" value="1"/>
</dbReference>
<dbReference type="GO" id="GO:0005634">
    <property type="term" value="C:nucleus"/>
    <property type="evidence" value="ECO:0007669"/>
    <property type="project" value="UniProtKB-SubCell"/>
</dbReference>
<dbReference type="InterPro" id="IPR004092">
    <property type="entry name" value="Mbt"/>
</dbReference>
<dbReference type="SMART" id="SM00454">
    <property type="entry name" value="SAM"/>
    <property type="match status" value="1"/>
</dbReference>
<accession>A0A2P2I2R2</accession>
<protein>
    <submittedName>
        <fullName evidence="7">Polycomb protein Sfmbt-like</fullName>
    </submittedName>
</protein>
<dbReference type="InterPro" id="IPR047359">
    <property type="entry name" value="MBT_dSfmbt_rpt2"/>
</dbReference>
<feature type="compositionally biased region" description="Basic residues" evidence="5">
    <location>
        <begin position="613"/>
        <end position="624"/>
    </location>
</feature>
<sequence length="1126" mass="120973">MYISGDRKPSLDILKRSMGDGGQDPAVKCSSSSCVTPVADAVADDGASYLPLQPYDNQGSYDWTHVYLKKPDFRAVPVKCFPHAPMSECWEHMGVGMKVEVACGAEGVTKDAYWVATVIGIAGYKACLRFEGFVEDNCCDFWVDLCSEEVHPVGWCASQDKPLIPPRSIQDKYSDWKMFLMKRLTGARTLPSNFHSKVLDSHKSRFRPGLNIEVVDKNRIAQMRVATVTEVVGKRLHLRYHGAPPHDDGFWCHEDAPIIHPIGWSREVGHEIVASQSYHEKCISGGYGDNDAPTPLFVQPPTPSFLRPNGATAINFIEGMKLEAIDPLNLSTICVATVMKVMRQNYLMIRIDSYESDNTGSDWFCYHATSPSIFPAGFCQINNIQLTPPKGYEGEFSWYNYLKTTKGTAAPPTLFHREVNSCQFESGMSLEAADLMDPRLVCVATVKAVHGRLLQVHFDGWEDEFDQWIDSQSSDIYPVGWCQMVSYKLEGPRVATEVSAASHRRKPKLRGGRKKRGGGCGTFLTASTDNSSTVGAATGAGTARRGRPPKSKDIDGTMLQQTNSATNYVNATDNNTAASSDAETPVTGSSGSDHWTTTTTTTAAIKRIPASRGRGKRGRPKKSKTVQILSAVAEQSSTGSLAEVSAVPPNEYSDLTPSQLVMLIEVNTEAGDVELMSGDLHDATPSDDDTSSGVASLADSDSWAGEIDDVTEQNLINTGLVTEHMQQFEQSPQTTAAVVSALDTQTASMLQQLQQHESTAVAAATGVYAGVGAIDVVAAATTTTQDNAAATDYMLPQVMSSQIMQQTQEQDKAQEIVLGNPLQDEHSLDLFASDSFPSTTFEDSIHSFSSALQITSDSVTQSSLVNGLNSAANTCASSLGSVTAAQWSDMNNTTANVVASLTSPSIASLGGVGAILNTNTPATMLPCNIVPLPNASYLNTNILTSNTITNAQLLNTAVLSNAQITSSASNTLSVPPGTVLVNNCGIVTCQPIAIGGNNCLPAICNAATIAATVESQSLYIPRLLDGPIKDGSKVQPKLWTSQDVGAFLEKNDCATYSPNFLAQNIDGSALLALNQQHSRVMELTGMKVGPSVKIQDLVKQLVALVSPAQARYQATLLKRSMAYNRT</sequence>
<name>A0A2P2I2R2_9CRUS</name>
<keyword evidence="2" id="KW-0677">Repeat</keyword>
<feature type="region of interest" description="Disordered" evidence="5">
    <location>
        <begin position="571"/>
        <end position="601"/>
    </location>
</feature>
<dbReference type="Pfam" id="PF00536">
    <property type="entry name" value="SAM_1"/>
    <property type="match status" value="1"/>
</dbReference>
<feature type="region of interest" description="Disordered" evidence="5">
    <location>
        <begin position="497"/>
        <end position="556"/>
    </location>
</feature>
<dbReference type="InterPro" id="IPR013761">
    <property type="entry name" value="SAM/pointed_sf"/>
</dbReference>
<dbReference type="PANTHER" id="PTHR12247:SF104">
    <property type="entry name" value="POLYCOMB PROTEIN SFMBT"/>
    <property type="match status" value="1"/>
</dbReference>
<dbReference type="InterPro" id="IPR001660">
    <property type="entry name" value="SAM"/>
</dbReference>
<proteinExistence type="evidence at transcript level"/>
<organism evidence="7">
    <name type="scientific">Hirondellea gigas</name>
    <dbReference type="NCBI Taxonomy" id="1518452"/>
    <lineage>
        <taxon>Eukaryota</taxon>
        <taxon>Metazoa</taxon>
        <taxon>Ecdysozoa</taxon>
        <taxon>Arthropoda</taxon>
        <taxon>Crustacea</taxon>
        <taxon>Multicrustacea</taxon>
        <taxon>Malacostraca</taxon>
        <taxon>Eumalacostraca</taxon>
        <taxon>Peracarida</taxon>
        <taxon>Amphipoda</taxon>
        <taxon>Amphilochidea</taxon>
        <taxon>Lysianassida</taxon>
        <taxon>Lysianassidira</taxon>
        <taxon>Lysianassoidea</taxon>
        <taxon>Lysianassidae</taxon>
        <taxon>Hirondellea</taxon>
    </lineage>
</organism>
<feature type="compositionally biased region" description="Basic residues" evidence="5">
    <location>
        <begin position="502"/>
        <end position="517"/>
    </location>
</feature>
<dbReference type="CDD" id="cd20100">
    <property type="entry name" value="MBT_dSfmbt-like_rpt4"/>
    <property type="match status" value="1"/>
</dbReference>
<dbReference type="Gene3D" id="1.10.150.50">
    <property type="entry name" value="Transcription Factor, Ets-1"/>
    <property type="match status" value="1"/>
</dbReference>
<dbReference type="Gene3D" id="2.30.30.140">
    <property type="match status" value="4"/>
</dbReference>
<dbReference type="PROSITE" id="PS50105">
    <property type="entry name" value="SAM_DOMAIN"/>
    <property type="match status" value="1"/>
</dbReference>
<dbReference type="GO" id="GO:0042393">
    <property type="term" value="F:histone binding"/>
    <property type="evidence" value="ECO:0007669"/>
    <property type="project" value="TreeGrafter"/>
</dbReference>
<dbReference type="AlphaFoldDB" id="A0A2P2I2R2"/>
<evidence type="ECO:0000256" key="3">
    <source>
        <dbReference type="ARBA" id="ARBA00023242"/>
    </source>
</evidence>
<evidence type="ECO:0000259" key="6">
    <source>
        <dbReference type="PROSITE" id="PS50105"/>
    </source>
</evidence>
<dbReference type="PANTHER" id="PTHR12247">
    <property type="entry name" value="POLYCOMB GROUP PROTEIN"/>
    <property type="match status" value="1"/>
</dbReference>
<evidence type="ECO:0000256" key="1">
    <source>
        <dbReference type="ARBA" id="ARBA00004123"/>
    </source>
</evidence>
<evidence type="ECO:0000313" key="7">
    <source>
        <dbReference type="EMBL" id="LAB68324.1"/>
    </source>
</evidence>
<feature type="domain" description="SAM" evidence="6">
    <location>
        <begin position="1039"/>
        <end position="1104"/>
    </location>
</feature>
<dbReference type="SUPFAM" id="SSF63748">
    <property type="entry name" value="Tudor/PWWP/MBT"/>
    <property type="match status" value="4"/>
</dbReference>
<dbReference type="SMART" id="SM00561">
    <property type="entry name" value="MBT"/>
    <property type="match status" value="4"/>
</dbReference>
<dbReference type="Pfam" id="PF02820">
    <property type="entry name" value="MBT"/>
    <property type="match status" value="4"/>
</dbReference>
<comment type="subcellular location">
    <subcellularLocation>
        <location evidence="1">Nucleus</location>
    </subcellularLocation>
</comment>
<dbReference type="PROSITE" id="PS51079">
    <property type="entry name" value="MBT"/>
    <property type="match status" value="4"/>
</dbReference>
<dbReference type="SUPFAM" id="SSF47769">
    <property type="entry name" value="SAM/Pointed domain"/>
    <property type="match status" value="1"/>
</dbReference>
<reference evidence="7" key="1">
    <citation type="journal article" date="2018" name="Biosci. Biotechnol. Biochem.">
        <title>Polysaccharide hydrolase of the hadal zone amphipods Hirondellea gigas.</title>
        <authorList>
            <person name="Kobayashi H."/>
            <person name="Nagahama T."/>
            <person name="Arai W."/>
            <person name="Sasagawa Y."/>
            <person name="Umeda M."/>
            <person name="Hayashi T."/>
            <person name="Nikaido I."/>
            <person name="Watanabe H."/>
            <person name="Oguri K."/>
            <person name="Kitazato H."/>
            <person name="Fujioka K."/>
            <person name="Kido Y."/>
            <person name="Takami H."/>
        </authorList>
    </citation>
    <scope>NUCLEOTIDE SEQUENCE</scope>
    <source>
        <tissue evidence="7">Whole body</tissue>
    </source>
</reference>
<feature type="region of interest" description="Disordered" evidence="5">
    <location>
        <begin position="606"/>
        <end position="625"/>
    </location>
</feature>
<dbReference type="InterPro" id="IPR050548">
    <property type="entry name" value="PcG_chromatin_remod_factors"/>
</dbReference>
<evidence type="ECO:0000256" key="2">
    <source>
        <dbReference type="ARBA" id="ARBA00022737"/>
    </source>
</evidence>
<feature type="compositionally biased region" description="Polar residues" evidence="5">
    <location>
        <begin position="524"/>
        <end position="534"/>
    </location>
</feature>
<dbReference type="GO" id="GO:0045892">
    <property type="term" value="P:negative regulation of DNA-templated transcription"/>
    <property type="evidence" value="ECO:0007669"/>
    <property type="project" value="TreeGrafter"/>
</dbReference>
<feature type="compositionally biased region" description="Polar residues" evidence="5">
    <location>
        <begin position="571"/>
        <end position="595"/>
    </location>
</feature>
<feature type="repeat" description="MBT" evidence="4">
    <location>
        <begin position="61"/>
        <end position="166"/>
    </location>
</feature>
<feature type="repeat" description="MBT" evidence="4">
    <location>
        <begin position="174"/>
        <end position="275"/>
    </location>
</feature>
<dbReference type="EMBL" id="IACF01002679">
    <property type="protein sequence ID" value="LAB68324.1"/>
    <property type="molecule type" value="mRNA"/>
</dbReference>
<evidence type="ECO:0000256" key="5">
    <source>
        <dbReference type="SAM" id="MobiDB-lite"/>
    </source>
</evidence>
<feature type="repeat" description="MBT" evidence="4">
    <location>
        <begin position="276"/>
        <end position="389"/>
    </location>
</feature>